<protein>
    <submittedName>
        <fullName evidence="5">LOB domain-containing protein 37</fullName>
    </submittedName>
</protein>
<keyword evidence="3" id="KW-1133">Transmembrane helix</keyword>
<organism evidence="5 6">
    <name type="scientific">Platanthera guangdongensis</name>
    <dbReference type="NCBI Taxonomy" id="2320717"/>
    <lineage>
        <taxon>Eukaryota</taxon>
        <taxon>Viridiplantae</taxon>
        <taxon>Streptophyta</taxon>
        <taxon>Embryophyta</taxon>
        <taxon>Tracheophyta</taxon>
        <taxon>Spermatophyta</taxon>
        <taxon>Magnoliopsida</taxon>
        <taxon>Liliopsida</taxon>
        <taxon>Asparagales</taxon>
        <taxon>Orchidaceae</taxon>
        <taxon>Orchidoideae</taxon>
        <taxon>Orchideae</taxon>
        <taxon>Orchidinae</taxon>
        <taxon>Platanthera</taxon>
    </lineage>
</organism>
<comment type="caution">
    <text evidence="5">The sequence shown here is derived from an EMBL/GenBank/DDBJ whole genome shotgun (WGS) entry which is preliminary data.</text>
</comment>
<keyword evidence="6" id="KW-1185">Reference proteome</keyword>
<name>A0ABR2LM96_9ASPA</name>
<reference evidence="5 6" key="1">
    <citation type="journal article" date="2022" name="Nat. Plants">
        <title>Genomes of leafy and leafless Platanthera orchids illuminate the evolution of mycoheterotrophy.</title>
        <authorList>
            <person name="Li M.H."/>
            <person name="Liu K.W."/>
            <person name="Li Z."/>
            <person name="Lu H.C."/>
            <person name="Ye Q.L."/>
            <person name="Zhang D."/>
            <person name="Wang J.Y."/>
            <person name="Li Y.F."/>
            <person name="Zhong Z.M."/>
            <person name="Liu X."/>
            <person name="Yu X."/>
            <person name="Liu D.K."/>
            <person name="Tu X.D."/>
            <person name="Liu B."/>
            <person name="Hao Y."/>
            <person name="Liao X.Y."/>
            <person name="Jiang Y.T."/>
            <person name="Sun W.H."/>
            <person name="Chen J."/>
            <person name="Chen Y.Q."/>
            <person name="Ai Y."/>
            <person name="Zhai J.W."/>
            <person name="Wu S.S."/>
            <person name="Zhou Z."/>
            <person name="Hsiao Y.Y."/>
            <person name="Wu W.L."/>
            <person name="Chen Y.Y."/>
            <person name="Lin Y.F."/>
            <person name="Hsu J.L."/>
            <person name="Li C.Y."/>
            <person name="Wang Z.W."/>
            <person name="Zhao X."/>
            <person name="Zhong W.Y."/>
            <person name="Ma X.K."/>
            <person name="Ma L."/>
            <person name="Huang J."/>
            <person name="Chen G.Z."/>
            <person name="Huang M.Z."/>
            <person name="Huang L."/>
            <person name="Peng D.H."/>
            <person name="Luo Y.B."/>
            <person name="Zou S.Q."/>
            <person name="Chen S.P."/>
            <person name="Lan S."/>
            <person name="Tsai W.C."/>
            <person name="Van de Peer Y."/>
            <person name="Liu Z.J."/>
        </authorList>
    </citation>
    <scope>NUCLEOTIDE SEQUENCE [LARGE SCALE GENOMIC DNA]</scope>
    <source>
        <strain evidence="5">Lor288</strain>
    </source>
</reference>
<dbReference type="PANTHER" id="PTHR31304:SF1">
    <property type="entry name" value="LOB DOMAIN-CONTAINING PROTEIN 39"/>
    <property type="match status" value="1"/>
</dbReference>
<dbReference type="EMBL" id="JBBWWR010000018">
    <property type="protein sequence ID" value="KAK8943952.1"/>
    <property type="molecule type" value="Genomic_DNA"/>
</dbReference>
<evidence type="ECO:0000256" key="3">
    <source>
        <dbReference type="SAM" id="Phobius"/>
    </source>
</evidence>
<keyword evidence="3" id="KW-0472">Membrane</keyword>
<dbReference type="PROSITE" id="PS50891">
    <property type="entry name" value="LOB"/>
    <property type="match status" value="1"/>
</dbReference>
<feature type="transmembrane region" description="Helical" evidence="3">
    <location>
        <begin position="73"/>
        <end position="96"/>
    </location>
</feature>
<dbReference type="InterPro" id="IPR004883">
    <property type="entry name" value="LOB"/>
</dbReference>
<feature type="region of interest" description="Disordered" evidence="2">
    <location>
        <begin position="191"/>
        <end position="242"/>
    </location>
</feature>
<evidence type="ECO:0000313" key="5">
    <source>
        <dbReference type="EMBL" id="KAK8943952.1"/>
    </source>
</evidence>
<gene>
    <name evidence="5" type="primary">LBD37</name>
    <name evidence="5" type="ORF">KSP40_PGU014202</name>
</gene>
<dbReference type="Proteomes" id="UP001412067">
    <property type="component" value="Unassembled WGS sequence"/>
</dbReference>
<evidence type="ECO:0000259" key="4">
    <source>
        <dbReference type="PROSITE" id="PS50891"/>
    </source>
</evidence>
<comment type="similarity">
    <text evidence="1">Belongs to the LOB domain-containing protein family.</text>
</comment>
<accession>A0ABR2LM96</accession>
<feature type="compositionally biased region" description="Polar residues" evidence="2">
    <location>
        <begin position="214"/>
        <end position="224"/>
    </location>
</feature>
<keyword evidence="3" id="KW-0812">Transmembrane</keyword>
<evidence type="ECO:0000313" key="6">
    <source>
        <dbReference type="Proteomes" id="UP001412067"/>
    </source>
</evidence>
<evidence type="ECO:0000256" key="1">
    <source>
        <dbReference type="ARBA" id="ARBA00005474"/>
    </source>
</evidence>
<dbReference type="Pfam" id="PF03195">
    <property type="entry name" value="LOB"/>
    <property type="match status" value="1"/>
</dbReference>
<dbReference type="PANTHER" id="PTHR31304">
    <property type="entry name" value="LOB DOMAIN-CONTAINING PROTEIN 38"/>
    <property type="match status" value="1"/>
</dbReference>
<evidence type="ECO:0000256" key="2">
    <source>
        <dbReference type="SAM" id="MobiDB-lite"/>
    </source>
</evidence>
<sequence length="242" mass="26156">MSCNGCRVLRKGCSESCVLRPCLQWIESPEAQGHATVFVAKFFGRAGLMSFISAVPELQRPGKTLIRTSTCNLVYIWLVVTRSFFFWGVGGAAALFQSLLFEACGRTINPVNGAVGLLATGNWNLCQAAVQKVLRGGALCPLPEHTGTGNLFTEAEKDGGIYAKPRNGCPSFSAAKRRKVPLAGDRSPPPCDLHLCLTPQTPAASGREEKQRPGSPSMNSEASVTTTDDRFPDRRPRLLNLF</sequence>
<feature type="compositionally biased region" description="Basic and acidic residues" evidence="2">
    <location>
        <begin position="227"/>
        <end position="236"/>
    </location>
</feature>
<proteinExistence type="inferred from homology"/>
<feature type="domain" description="LOB" evidence="4">
    <location>
        <begin position="1"/>
        <end position="139"/>
    </location>
</feature>